<proteinExistence type="inferred from homology"/>
<dbReference type="PANTHER" id="PTHR43286:SF1">
    <property type="entry name" value="ENDONUCLEASE III-LIKE PROTEIN 1"/>
    <property type="match status" value="1"/>
</dbReference>
<dbReference type="GO" id="GO:0140078">
    <property type="term" value="F:class I DNA-(apurinic or apyrimidinic site) endonuclease activity"/>
    <property type="evidence" value="ECO:0007669"/>
    <property type="project" value="UniProtKB-EC"/>
</dbReference>
<dbReference type="GO" id="GO:0000703">
    <property type="term" value="F:oxidized pyrimidine nucleobase lesion DNA N-glycosylase activity"/>
    <property type="evidence" value="ECO:0007669"/>
    <property type="project" value="TreeGrafter"/>
</dbReference>
<gene>
    <name evidence="8" type="ORF">MNBD_UNCLBAC01-1872</name>
</gene>
<dbReference type="InterPro" id="IPR023170">
    <property type="entry name" value="HhH_base_excis_C"/>
</dbReference>
<accession>A0A3B1DP32</accession>
<dbReference type="FunFam" id="1.10.340.30:FF:000001">
    <property type="entry name" value="Endonuclease III"/>
    <property type="match status" value="1"/>
</dbReference>
<dbReference type="GO" id="GO:0006289">
    <property type="term" value="P:nucleotide-excision repair"/>
    <property type="evidence" value="ECO:0007669"/>
    <property type="project" value="TreeGrafter"/>
</dbReference>
<protein>
    <submittedName>
        <fullName evidence="8">Endonuclease III</fullName>
        <ecNumber evidence="8">4.2.99.18</ecNumber>
    </submittedName>
</protein>
<dbReference type="Gene3D" id="1.10.1670.10">
    <property type="entry name" value="Helix-hairpin-Helix base-excision DNA repair enzymes (C-terminal)"/>
    <property type="match status" value="1"/>
</dbReference>
<dbReference type="PANTHER" id="PTHR43286">
    <property type="entry name" value="ENDONUCLEASE III-LIKE PROTEIN 1"/>
    <property type="match status" value="1"/>
</dbReference>
<dbReference type="InterPro" id="IPR011257">
    <property type="entry name" value="DNA_glycosylase"/>
</dbReference>
<dbReference type="Gene3D" id="1.10.340.30">
    <property type="entry name" value="Hypothetical protein, domain 2"/>
    <property type="match status" value="1"/>
</dbReference>
<dbReference type="SMART" id="SM00478">
    <property type="entry name" value="ENDO3c"/>
    <property type="match status" value="1"/>
</dbReference>
<dbReference type="GO" id="GO:0006285">
    <property type="term" value="P:base-excision repair, AP site formation"/>
    <property type="evidence" value="ECO:0007669"/>
    <property type="project" value="TreeGrafter"/>
</dbReference>
<keyword evidence="3" id="KW-0378">Hydrolase</keyword>
<evidence type="ECO:0000313" key="8">
    <source>
        <dbReference type="EMBL" id="VAX36720.1"/>
    </source>
</evidence>
<keyword evidence="8" id="KW-0540">Nuclease</keyword>
<keyword evidence="8" id="KW-0255">Endonuclease</keyword>
<dbReference type="PIRSF" id="PIRSF001435">
    <property type="entry name" value="Nth"/>
    <property type="match status" value="1"/>
</dbReference>
<evidence type="ECO:0000256" key="5">
    <source>
        <dbReference type="ARBA" id="ARBA00023239"/>
    </source>
</evidence>
<evidence type="ECO:0000256" key="1">
    <source>
        <dbReference type="ARBA" id="ARBA00008343"/>
    </source>
</evidence>
<dbReference type="CDD" id="cd00056">
    <property type="entry name" value="ENDO3c"/>
    <property type="match status" value="1"/>
</dbReference>
<dbReference type="EMBL" id="UOGJ01000109">
    <property type="protein sequence ID" value="VAX36720.1"/>
    <property type="molecule type" value="Genomic_DNA"/>
</dbReference>
<evidence type="ECO:0000256" key="3">
    <source>
        <dbReference type="ARBA" id="ARBA00022801"/>
    </source>
</evidence>
<comment type="similarity">
    <text evidence="1">Belongs to the Nth/MutY family.</text>
</comment>
<dbReference type="SUPFAM" id="SSF48150">
    <property type="entry name" value="DNA-glycosylase"/>
    <property type="match status" value="1"/>
</dbReference>
<evidence type="ECO:0000256" key="4">
    <source>
        <dbReference type="ARBA" id="ARBA00023204"/>
    </source>
</evidence>
<sequence>MTVPSCKVMGVTNKNIQHVIKNIKEQMKDLPDPSVTLVGKRWKSPFLVLISCIMSLRTKDETTLPASERFFALADTPQKMLKMTAKQIEKVIYPVGFYKTKAKNILGICEDVLNKFDGKVPDDIDVLLTMKGVGRKTANLVLTEGYGIPAMCVDTHVHRISNRFGYVDTTTPDKTEWALRDKLPKKYWIEYNALLVTWGQNICRPISPICSQCSVRKYCGRVGVETNR</sequence>
<keyword evidence="6" id="KW-0326">Glycosidase</keyword>
<dbReference type="AlphaFoldDB" id="A0A3B1DP32"/>
<reference evidence="8" key="1">
    <citation type="submission" date="2018-06" db="EMBL/GenBank/DDBJ databases">
        <authorList>
            <person name="Zhirakovskaya E."/>
        </authorList>
    </citation>
    <scope>NUCLEOTIDE SEQUENCE</scope>
</reference>
<name>A0A3B1DP32_9ZZZZ</name>
<dbReference type="InterPro" id="IPR003265">
    <property type="entry name" value="HhH-GPD_domain"/>
</dbReference>
<keyword evidence="2" id="KW-0227">DNA damage</keyword>
<dbReference type="Pfam" id="PF00730">
    <property type="entry name" value="HhH-GPD"/>
    <property type="match status" value="1"/>
</dbReference>
<evidence type="ECO:0000256" key="2">
    <source>
        <dbReference type="ARBA" id="ARBA00022763"/>
    </source>
</evidence>
<organism evidence="8">
    <name type="scientific">hydrothermal vent metagenome</name>
    <dbReference type="NCBI Taxonomy" id="652676"/>
    <lineage>
        <taxon>unclassified sequences</taxon>
        <taxon>metagenomes</taxon>
        <taxon>ecological metagenomes</taxon>
    </lineage>
</organism>
<evidence type="ECO:0000259" key="7">
    <source>
        <dbReference type="SMART" id="SM00478"/>
    </source>
</evidence>
<keyword evidence="5 8" id="KW-0456">Lyase</keyword>
<dbReference type="EC" id="4.2.99.18" evidence="8"/>
<feature type="domain" description="HhH-GPD" evidence="7">
    <location>
        <begin position="54"/>
        <end position="201"/>
    </location>
</feature>
<keyword evidence="4" id="KW-0234">DNA repair</keyword>
<evidence type="ECO:0000256" key="6">
    <source>
        <dbReference type="ARBA" id="ARBA00023295"/>
    </source>
</evidence>